<evidence type="ECO:0000313" key="2">
    <source>
        <dbReference type="EMBL" id="WVN21281.1"/>
    </source>
</evidence>
<evidence type="ECO:0000259" key="1">
    <source>
        <dbReference type="Pfam" id="PF01909"/>
    </source>
</evidence>
<proteinExistence type="predicted"/>
<dbReference type="CDD" id="cd05403">
    <property type="entry name" value="NT_KNTase_like"/>
    <property type="match status" value="1"/>
</dbReference>
<reference evidence="2" key="1">
    <citation type="submission" date="2024-01" db="EMBL/GenBank/DDBJ databases">
        <title>Complete genome sequence of Mycoplasma gateae strain 3700.</title>
        <authorList>
            <person name="Spergser J."/>
        </authorList>
    </citation>
    <scope>NUCLEOTIDE SEQUENCE [LARGE SCALE GENOMIC DNA]</scope>
    <source>
        <strain evidence="2">3700</strain>
    </source>
</reference>
<keyword evidence="3" id="KW-1185">Reference proteome</keyword>
<dbReference type="InterPro" id="IPR043519">
    <property type="entry name" value="NT_sf"/>
</dbReference>
<name>A0ABZ2AGN7_9BACT</name>
<dbReference type="Pfam" id="PF01909">
    <property type="entry name" value="NTP_transf_2"/>
    <property type="match status" value="1"/>
</dbReference>
<gene>
    <name evidence="2" type="ORF">V2E26_02590</name>
</gene>
<sequence>MNQIINDFVNSKDFLELTKNIKIIGIYLGGSRCYGVNSSYSDYDLVILNNSFDKEWWFSVKKEGRKIDLFFIPDLKTELKSKVFELVKLYTLLNPDTSFILKDFDYDKEWIKEKLIVLIKKYFLNYLKNTEENEYKKLDYHLCMVNMLLNGKEIDVENILNLKNTRKRNIWLRHQFQELLKLVEGN</sequence>
<accession>A0ABZ2AGN7</accession>
<dbReference type="GO" id="GO:0016779">
    <property type="term" value="F:nucleotidyltransferase activity"/>
    <property type="evidence" value="ECO:0007669"/>
    <property type="project" value="UniProtKB-KW"/>
</dbReference>
<dbReference type="Proteomes" id="UP001431935">
    <property type="component" value="Chromosome"/>
</dbReference>
<dbReference type="EC" id="2.7.7.-" evidence="2"/>
<protein>
    <submittedName>
        <fullName evidence="2">Nucleotidyltransferase domain-containing protein</fullName>
        <ecNumber evidence="2">2.7.7.-</ecNumber>
    </submittedName>
</protein>
<keyword evidence="2" id="KW-0808">Transferase</keyword>
<dbReference type="EMBL" id="CP143578">
    <property type="protein sequence ID" value="WVN21281.1"/>
    <property type="molecule type" value="Genomic_DNA"/>
</dbReference>
<keyword evidence="2" id="KW-0548">Nucleotidyltransferase</keyword>
<dbReference type="RefSeq" id="WP_330463320.1">
    <property type="nucleotide sequence ID" value="NZ_CP143578.1"/>
</dbReference>
<dbReference type="SUPFAM" id="SSF81301">
    <property type="entry name" value="Nucleotidyltransferase"/>
    <property type="match status" value="1"/>
</dbReference>
<feature type="domain" description="Polymerase nucleotidyl transferase" evidence="1">
    <location>
        <begin position="20"/>
        <end position="87"/>
    </location>
</feature>
<organism evidence="2 3">
    <name type="scientific">Metamycoplasma gateae</name>
    <dbReference type="NCBI Taxonomy" id="35769"/>
    <lineage>
        <taxon>Bacteria</taxon>
        <taxon>Bacillati</taxon>
        <taxon>Mycoplasmatota</taxon>
        <taxon>Mycoplasmoidales</taxon>
        <taxon>Metamycoplasmataceae</taxon>
        <taxon>Metamycoplasma</taxon>
    </lineage>
</organism>
<evidence type="ECO:0000313" key="3">
    <source>
        <dbReference type="Proteomes" id="UP001431935"/>
    </source>
</evidence>
<dbReference type="InterPro" id="IPR002934">
    <property type="entry name" value="Polymerase_NTP_transf_dom"/>
</dbReference>